<sequence>DSCESILRNKTNIKSVLEKESQIFNRSNAVKNLINDRQFWIDVEQLQNILGLVKYAVKSLEFRTTLFADIFVQLVKIAIAIQEISVLYNNQFQRDSYRDDFFEPGIYKNYVLKKALEIWKQLDGS</sequence>
<protein>
    <submittedName>
        <fullName evidence="1">28346_t:CDS:1</fullName>
    </submittedName>
</protein>
<dbReference type="EMBL" id="CAJVQC010003721">
    <property type="protein sequence ID" value="CAG8531289.1"/>
    <property type="molecule type" value="Genomic_DNA"/>
</dbReference>
<feature type="non-terminal residue" evidence="1">
    <location>
        <position position="1"/>
    </location>
</feature>
<reference evidence="1" key="1">
    <citation type="submission" date="2021-06" db="EMBL/GenBank/DDBJ databases">
        <authorList>
            <person name="Kallberg Y."/>
            <person name="Tangrot J."/>
            <person name="Rosling A."/>
        </authorList>
    </citation>
    <scope>NUCLEOTIDE SEQUENCE</scope>
    <source>
        <strain evidence="1">MA461A</strain>
    </source>
</reference>
<gene>
    <name evidence="1" type="ORF">RPERSI_LOCUS3150</name>
</gene>
<proteinExistence type="predicted"/>
<accession>A0ACA9LJ25</accession>
<keyword evidence="2" id="KW-1185">Reference proteome</keyword>
<organism evidence="1 2">
    <name type="scientific">Racocetra persica</name>
    <dbReference type="NCBI Taxonomy" id="160502"/>
    <lineage>
        <taxon>Eukaryota</taxon>
        <taxon>Fungi</taxon>
        <taxon>Fungi incertae sedis</taxon>
        <taxon>Mucoromycota</taxon>
        <taxon>Glomeromycotina</taxon>
        <taxon>Glomeromycetes</taxon>
        <taxon>Diversisporales</taxon>
        <taxon>Gigasporaceae</taxon>
        <taxon>Racocetra</taxon>
    </lineage>
</organism>
<evidence type="ECO:0000313" key="2">
    <source>
        <dbReference type="Proteomes" id="UP000789920"/>
    </source>
</evidence>
<name>A0ACA9LJ25_9GLOM</name>
<comment type="caution">
    <text evidence="1">The sequence shown here is derived from an EMBL/GenBank/DDBJ whole genome shotgun (WGS) entry which is preliminary data.</text>
</comment>
<dbReference type="Proteomes" id="UP000789920">
    <property type="component" value="Unassembled WGS sequence"/>
</dbReference>
<evidence type="ECO:0000313" key="1">
    <source>
        <dbReference type="EMBL" id="CAG8531289.1"/>
    </source>
</evidence>